<evidence type="ECO:0000256" key="1">
    <source>
        <dbReference type="SAM" id="Phobius"/>
    </source>
</evidence>
<feature type="transmembrane region" description="Helical" evidence="1">
    <location>
        <begin position="67"/>
        <end position="90"/>
    </location>
</feature>
<dbReference type="Proteomes" id="UP001501475">
    <property type="component" value="Unassembled WGS sequence"/>
</dbReference>
<feature type="transmembrane region" description="Helical" evidence="1">
    <location>
        <begin position="17"/>
        <end position="40"/>
    </location>
</feature>
<proteinExistence type="predicted"/>
<keyword evidence="1" id="KW-0472">Membrane</keyword>
<dbReference type="Pfam" id="PF12730">
    <property type="entry name" value="ABC2_membrane_4"/>
    <property type="match status" value="1"/>
</dbReference>
<feature type="transmembrane region" description="Helical" evidence="1">
    <location>
        <begin position="190"/>
        <end position="210"/>
    </location>
</feature>
<evidence type="ECO:0000313" key="2">
    <source>
        <dbReference type="EMBL" id="GAA1761073.1"/>
    </source>
</evidence>
<keyword evidence="1" id="KW-0812">Transmembrane</keyword>
<dbReference type="PANTHER" id="PTHR37305">
    <property type="entry name" value="INTEGRAL MEMBRANE PROTEIN-RELATED"/>
    <property type="match status" value="1"/>
</dbReference>
<feature type="transmembrane region" description="Helical" evidence="1">
    <location>
        <begin position="163"/>
        <end position="183"/>
    </location>
</feature>
<gene>
    <name evidence="2" type="ORF">GCM10009810_20750</name>
</gene>
<name>A0ABN2KNG2_9MICO</name>
<accession>A0ABN2KNG2</accession>
<keyword evidence="1" id="KW-1133">Transmembrane helix</keyword>
<evidence type="ECO:0000313" key="3">
    <source>
        <dbReference type="Proteomes" id="UP001501475"/>
    </source>
</evidence>
<reference evidence="2 3" key="1">
    <citation type="journal article" date="2019" name="Int. J. Syst. Evol. Microbiol.">
        <title>The Global Catalogue of Microorganisms (GCM) 10K type strain sequencing project: providing services to taxonomists for standard genome sequencing and annotation.</title>
        <authorList>
            <consortium name="The Broad Institute Genomics Platform"/>
            <consortium name="The Broad Institute Genome Sequencing Center for Infectious Disease"/>
            <person name="Wu L."/>
            <person name="Ma J."/>
        </authorList>
    </citation>
    <scope>NUCLEOTIDE SEQUENCE [LARGE SCALE GENOMIC DNA]</scope>
    <source>
        <strain evidence="2 3">JCM 15591</strain>
    </source>
</reference>
<dbReference type="EMBL" id="BAAAPN010000047">
    <property type="protein sequence ID" value="GAA1761073.1"/>
    <property type="molecule type" value="Genomic_DNA"/>
</dbReference>
<sequence>MIGAIRSELRKVFSTRLWWGMGLGMALVAALIAMGFAALLGNANMDNGDNGGQGNPFAKLTVGTAQLIYNAGIVQQMSLLFPLALGVMLITGEYRHKTISATFLSTPNRWVVMISKMIAVAITGALYAVVHAAASIAGAVPIIKFVKHQPTLLGEPKVWESLGIGILVFAIWMLIGFGVGMLIRNQIAAVLIAVGFAFIIQTALSIIFTVKHWYSAMKWIPGQLTSNMLITSDPTAGQSVDPAAQAQYFDHWWQAGLVLVLYAAVLAISGAFLTTRRDVT</sequence>
<dbReference type="RefSeq" id="WP_344065735.1">
    <property type="nucleotide sequence ID" value="NZ_BAAAPN010000047.1"/>
</dbReference>
<feature type="transmembrane region" description="Helical" evidence="1">
    <location>
        <begin position="110"/>
        <end position="143"/>
    </location>
</feature>
<keyword evidence="3" id="KW-1185">Reference proteome</keyword>
<organism evidence="2 3">
    <name type="scientific">Nostocoides vanveenii</name>
    <dbReference type="NCBI Taxonomy" id="330835"/>
    <lineage>
        <taxon>Bacteria</taxon>
        <taxon>Bacillati</taxon>
        <taxon>Actinomycetota</taxon>
        <taxon>Actinomycetes</taxon>
        <taxon>Micrococcales</taxon>
        <taxon>Intrasporangiaceae</taxon>
        <taxon>Nostocoides</taxon>
    </lineage>
</organism>
<comment type="caution">
    <text evidence="2">The sequence shown here is derived from an EMBL/GenBank/DDBJ whole genome shotgun (WGS) entry which is preliminary data.</text>
</comment>
<dbReference type="PANTHER" id="PTHR37305:SF1">
    <property type="entry name" value="MEMBRANE PROTEIN"/>
    <property type="match status" value="1"/>
</dbReference>
<feature type="transmembrane region" description="Helical" evidence="1">
    <location>
        <begin position="252"/>
        <end position="273"/>
    </location>
</feature>
<protein>
    <submittedName>
        <fullName evidence="2">ABC transporter permease</fullName>
    </submittedName>
</protein>